<accession>A0A0R3K2B1</accession>
<evidence type="ECO:0000256" key="3">
    <source>
        <dbReference type="ARBA" id="ARBA00023163"/>
    </source>
</evidence>
<dbReference type="InterPro" id="IPR000524">
    <property type="entry name" value="Tscrpt_reg_HTH_GntR"/>
</dbReference>
<dbReference type="SUPFAM" id="SSF46785">
    <property type="entry name" value="Winged helix' DNA-binding domain"/>
    <property type="match status" value="1"/>
</dbReference>
<dbReference type="RefSeq" id="WP_057979138.1">
    <property type="nucleotide sequence ID" value="NZ_LKHP01000010.1"/>
</dbReference>
<name>A0A0R3K2B1_CALMK</name>
<keyword evidence="3" id="KW-0804">Transcription</keyword>
<dbReference type="GO" id="GO:0003677">
    <property type="term" value="F:DNA binding"/>
    <property type="evidence" value="ECO:0007669"/>
    <property type="project" value="UniProtKB-KW"/>
</dbReference>
<dbReference type="EMBL" id="LKHP01000010">
    <property type="protein sequence ID" value="KRQ86431.1"/>
    <property type="molecule type" value="Genomic_DNA"/>
</dbReference>
<dbReference type="Proteomes" id="UP000052015">
    <property type="component" value="Unassembled WGS sequence"/>
</dbReference>
<keyword evidence="1" id="KW-0805">Transcription regulation</keyword>
<evidence type="ECO:0000256" key="1">
    <source>
        <dbReference type="ARBA" id="ARBA00023015"/>
    </source>
</evidence>
<protein>
    <submittedName>
        <fullName evidence="5">HTH-type transcriptional repressor YtrA</fullName>
    </submittedName>
</protein>
<dbReference type="PANTHER" id="PTHR38445:SF12">
    <property type="entry name" value="GNTR-FAMILY TRANSCRIPTIONAL REGULATOR"/>
    <property type="match status" value="1"/>
</dbReference>
<comment type="caution">
    <text evidence="5">The sequence shown here is derived from an EMBL/GenBank/DDBJ whole genome shotgun (WGS) entry which is preliminary data.</text>
</comment>
<dbReference type="PROSITE" id="PS50949">
    <property type="entry name" value="HTH_GNTR"/>
    <property type="match status" value="1"/>
</dbReference>
<evidence type="ECO:0000313" key="6">
    <source>
        <dbReference type="Proteomes" id="UP000052015"/>
    </source>
</evidence>
<dbReference type="InterPro" id="IPR036390">
    <property type="entry name" value="WH_DNA-bd_sf"/>
</dbReference>
<evidence type="ECO:0000259" key="4">
    <source>
        <dbReference type="PROSITE" id="PS50949"/>
    </source>
</evidence>
<feature type="domain" description="HTH gntR-type" evidence="4">
    <location>
        <begin position="11"/>
        <end position="79"/>
    </location>
</feature>
<keyword evidence="6" id="KW-1185">Reference proteome</keyword>
<evidence type="ECO:0000256" key="2">
    <source>
        <dbReference type="ARBA" id="ARBA00023125"/>
    </source>
</evidence>
<proteinExistence type="predicted"/>
<keyword evidence="2" id="KW-0238">DNA-binding</keyword>
<reference evidence="5 6" key="1">
    <citation type="submission" date="2015-09" db="EMBL/GenBank/DDBJ databases">
        <title>Draft genome sequence of a Caloramator mitchellensis, a moderate thermophile from the Great Artesian Basin of Australia.</title>
        <authorList>
            <person name="Patel B.K."/>
        </authorList>
    </citation>
    <scope>NUCLEOTIDE SEQUENCE [LARGE SCALE GENOMIC DNA]</scope>
    <source>
        <strain evidence="5 6">VF08</strain>
    </source>
</reference>
<dbReference type="Pfam" id="PF00392">
    <property type="entry name" value="GntR"/>
    <property type="match status" value="1"/>
</dbReference>
<dbReference type="Gene3D" id="1.10.10.10">
    <property type="entry name" value="Winged helix-like DNA-binding domain superfamily/Winged helix DNA-binding domain"/>
    <property type="match status" value="1"/>
</dbReference>
<dbReference type="InterPro" id="IPR036388">
    <property type="entry name" value="WH-like_DNA-bd_sf"/>
</dbReference>
<dbReference type="SMART" id="SM00345">
    <property type="entry name" value="HTH_GNTR"/>
    <property type="match status" value="1"/>
</dbReference>
<dbReference type="AlphaFoldDB" id="A0A0R3K2B1"/>
<dbReference type="GO" id="GO:0003700">
    <property type="term" value="F:DNA-binding transcription factor activity"/>
    <property type="evidence" value="ECO:0007669"/>
    <property type="project" value="InterPro"/>
</dbReference>
<dbReference type="PATRIC" id="fig|908809.3.peg.1811"/>
<dbReference type="CDD" id="cd07377">
    <property type="entry name" value="WHTH_GntR"/>
    <property type="match status" value="1"/>
</dbReference>
<dbReference type="STRING" id="908809.ABG79_01812"/>
<evidence type="ECO:0000313" key="5">
    <source>
        <dbReference type="EMBL" id="KRQ86431.1"/>
    </source>
</evidence>
<dbReference type="PANTHER" id="PTHR38445">
    <property type="entry name" value="HTH-TYPE TRANSCRIPTIONAL REPRESSOR YTRA"/>
    <property type="match status" value="1"/>
</dbReference>
<dbReference type="OrthoDB" id="9802328at2"/>
<gene>
    <name evidence="5" type="primary">ytrA_1</name>
    <name evidence="5" type="ORF">ABG79_01812</name>
</gene>
<sequence>MFIEIDFTSEIPIYIQIKNQIIEGIAKGQLKEGDSLPSIRQLAEDIGINMHTINKAYNILKDLGFISINKKQGAYISIIRNIDKIFLKEVKDELKPIIAEAYCKGISKEDLFSIMEDIFDGFGGEKGE</sequence>
<organism evidence="5 6">
    <name type="scientific">Caloramator mitchellensis</name>
    <dbReference type="NCBI Taxonomy" id="908809"/>
    <lineage>
        <taxon>Bacteria</taxon>
        <taxon>Bacillati</taxon>
        <taxon>Bacillota</taxon>
        <taxon>Clostridia</taxon>
        <taxon>Eubacteriales</taxon>
        <taxon>Clostridiaceae</taxon>
        <taxon>Caloramator</taxon>
    </lineage>
</organism>